<dbReference type="EMBL" id="LN891018">
    <property type="protein sequence ID" value="CUS11547.1"/>
    <property type="molecule type" value="Genomic_DNA"/>
</dbReference>
<dbReference type="Pfam" id="PF00326">
    <property type="entry name" value="Peptidase_S9"/>
    <property type="match status" value="1"/>
</dbReference>
<dbReference type="Proteomes" id="UP001412239">
    <property type="component" value="Unassembled WGS sequence"/>
</dbReference>
<name>A0A292PYS2_9PEZI</name>
<keyword evidence="1" id="KW-0645">Protease</keyword>
<dbReference type="GO" id="GO:0004252">
    <property type="term" value="F:serine-type endopeptidase activity"/>
    <property type="evidence" value="ECO:0007669"/>
    <property type="project" value="InterPro"/>
</dbReference>
<feature type="domain" description="Peptidase S9 prolyl oligopeptidase catalytic" evidence="5">
    <location>
        <begin position="3"/>
        <end position="155"/>
    </location>
</feature>
<dbReference type="Gene3D" id="3.40.50.1820">
    <property type="entry name" value="alpha/beta hydrolase"/>
    <property type="match status" value="1"/>
</dbReference>
<feature type="non-terminal residue" evidence="6">
    <location>
        <position position="187"/>
    </location>
</feature>
<evidence type="ECO:0000313" key="7">
    <source>
        <dbReference type="Proteomes" id="UP001412239"/>
    </source>
</evidence>
<gene>
    <name evidence="6" type="ORF">GSTUAT00004341001</name>
</gene>
<dbReference type="AlphaFoldDB" id="A0A292PYS2"/>
<evidence type="ECO:0000313" key="6">
    <source>
        <dbReference type="EMBL" id="CUS11547.1"/>
    </source>
</evidence>
<dbReference type="PANTHER" id="PTHR11731">
    <property type="entry name" value="PROTEASE FAMILY S9B,C DIPEPTIDYL-PEPTIDASE IV-RELATED"/>
    <property type="match status" value="1"/>
</dbReference>
<dbReference type="PANTHER" id="PTHR11731:SF162">
    <property type="entry name" value="DIPEPTIDYL PEPTIDASE 4-RELATED"/>
    <property type="match status" value="1"/>
</dbReference>
<dbReference type="InterPro" id="IPR001375">
    <property type="entry name" value="Peptidase_S9_cat"/>
</dbReference>
<keyword evidence="2" id="KW-0378">Hydrolase</keyword>
<reference evidence="6" key="1">
    <citation type="submission" date="2015-10" db="EMBL/GenBank/DDBJ databases">
        <authorList>
            <person name="Regsiter A."/>
            <person name="william w."/>
        </authorList>
    </citation>
    <scope>NUCLEOTIDE SEQUENCE</scope>
    <source>
        <strain evidence="6">Montdore</strain>
    </source>
</reference>
<protein>
    <recommendedName>
        <fullName evidence="5">Peptidase S9 prolyl oligopeptidase catalytic domain-containing protein</fullName>
    </recommendedName>
</protein>
<dbReference type="PROSITE" id="PS00708">
    <property type="entry name" value="PRO_ENDOPEP_SER"/>
    <property type="match status" value="1"/>
</dbReference>
<evidence type="ECO:0000256" key="1">
    <source>
        <dbReference type="ARBA" id="ARBA00022670"/>
    </source>
</evidence>
<dbReference type="InterPro" id="IPR029058">
    <property type="entry name" value="AB_hydrolase_fold"/>
</dbReference>
<evidence type="ECO:0000256" key="2">
    <source>
        <dbReference type="ARBA" id="ARBA00022801"/>
    </source>
</evidence>
<evidence type="ECO:0000256" key="4">
    <source>
        <dbReference type="ARBA" id="ARBA00037607"/>
    </source>
</evidence>
<dbReference type="InterPro" id="IPR002471">
    <property type="entry name" value="Pept_S9_AS"/>
</dbReference>
<keyword evidence="7" id="KW-1185">Reference proteome</keyword>
<evidence type="ECO:0000256" key="3">
    <source>
        <dbReference type="ARBA" id="ARBA00023026"/>
    </source>
</evidence>
<dbReference type="GO" id="GO:0005886">
    <property type="term" value="C:plasma membrane"/>
    <property type="evidence" value="ECO:0007669"/>
    <property type="project" value="TreeGrafter"/>
</dbReference>
<comment type="function">
    <text evidence="4">Extracellular dipeptidyl-peptidase which removes N-terminal dipeptides sequentially from polypeptides having unsubstituted N-termini provided that the penultimate residue is proline. Contributes to pathogenicity.</text>
</comment>
<organism evidence="6 7">
    <name type="scientific">Tuber aestivum</name>
    <name type="common">summer truffle</name>
    <dbReference type="NCBI Taxonomy" id="59557"/>
    <lineage>
        <taxon>Eukaryota</taxon>
        <taxon>Fungi</taxon>
        <taxon>Dikarya</taxon>
        <taxon>Ascomycota</taxon>
        <taxon>Pezizomycotina</taxon>
        <taxon>Pezizomycetes</taxon>
        <taxon>Pezizales</taxon>
        <taxon>Tuberaceae</taxon>
        <taxon>Tuber</taxon>
    </lineage>
</organism>
<proteinExistence type="predicted"/>
<dbReference type="GO" id="GO:0008239">
    <property type="term" value="F:dipeptidyl-peptidase activity"/>
    <property type="evidence" value="ECO:0007669"/>
    <property type="project" value="TreeGrafter"/>
</dbReference>
<dbReference type="GO" id="GO:0006508">
    <property type="term" value="P:proteolysis"/>
    <property type="evidence" value="ECO:0007669"/>
    <property type="project" value="UniProtKB-KW"/>
</dbReference>
<evidence type="ECO:0000259" key="5">
    <source>
        <dbReference type="Pfam" id="PF00326"/>
    </source>
</evidence>
<accession>A0A292PYS2</accession>
<keyword evidence="3" id="KW-0843">Virulence</keyword>
<dbReference type="SUPFAM" id="SSF53474">
    <property type="entry name" value="alpha/beta-Hydrolases"/>
    <property type="match status" value="1"/>
</dbReference>
<sequence length="187" mass="21152">MVAGRPGKLEAEDQVWAAREYGKRDYVDVENISIWGSSYGGYLTAKVRELDSGAFSLGIVTAPVTDWRFYHSIYTESYMKPPTTNRPGYNASAITKTSGFKNVVGGFLIHHGTTDDNVHFQHSAVLVDTVVYEGVSPEKMRVQWFTDSDHNIVYNGAWSVLQKQLVNTLYDEKRTPEGKHQWSRRKA</sequence>
<dbReference type="InterPro" id="IPR050278">
    <property type="entry name" value="Serine_Prot_S9B/DPPIV"/>
</dbReference>